<organism evidence="4 5">
    <name type="scientific">Dicentrarchus labrax</name>
    <name type="common">European seabass</name>
    <name type="synonym">Morone labrax</name>
    <dbReference type="NCBI Taxonomy" id="13489"/>
    <lineage>
        <taxon>Eukaryota</taxon>
        <taxon>Metazoa</taxon>
        <taxon>Chordata</taxon>
        <taxon>Craniata</taxon>
        <taxon>Vertebrata</taxon>
        <taxon>Euteleostomi</taxon>
        <taxon>Actinopterygii</taxon>
        <taxon>Neopterygii</taxon>
        <taxon>Teleostei</taxon>
        <taxon>Neoteleostei</taxon>
        <taxon>Acanthomorphata</taxon>
        <taxon>Eupercaria</taxon>
        <taxon>Moronidae</taxon>
        <taxon>Dicentrarchus</taxon>
    </lineage>
</organism>
<feature type="compositionally biased region" description="Gly residues" evidence="3">
    <location>
        <begin position="99"/>
        <end position="114"/>
    </location>
</feature>
<name>A0A8C4H4U6_DICLA</name>
<evidence type="ECO:0000313" key="5">
    <source>
        <dbReference type="Proteomes" id="UP000694389"/>
    </source>
</evidence>
<protein>
    <recommendedName>
        <fullName evidence="2">Neurochondrin</fullName>
    </recommendedName>
</protein>
<dbReference type="InterPro" id="IPR016024">
    <property type="entry name" value="ARM-type_fold"/>
</dbReference>
<evidence type="ECO:0000256" key="2">
    <source>
        <dbReference type="ARBA" id="ARBA00018324"/>
    </source>
</evidence>
<accession>A0A8C4H4U6</accession>
<dbReference type="AlphaFoldDB" id="A0A8C4H4U6"/>
<keyword evidence="5" id="KW-1185">Reference proteome</keyword>
<evidence type="ECO:0000313" key="4">
    <source>
        <dbReference type="Ensembl" id="ENSDLAP00005037244.2"/>
    </source>
</evidence>
<feature type="compositionally biased region" description="Basic and acidic residues" evidence="3">
    <location>
        <begin position="272"/>
        <end position="290"/>
    </location>
</feature>
<dbReference type="PANTHER" id="PTHR13109">
    <property type="entry name" value="NEUROCHONDRIN"/>
    <property type="match status" value="1"/>
</dbReference>
<dbReference type="PANTHER" id="PTHR13109:SF7">
    <property type="entry name" value="NEUROCHONDRIN"/>
    <property type="match status" value="1"/>
</dbReference>
<sequence>MSSMTSKITLRRLSDVSTRTKMACPTFQVPLLRLVPCHCWTVLIGFCQRCVSQFTSGECSRAVAARERGCQITKVIMADSADVTPVVSSQPPAKEEQGGGEGGGGSEGDAGGGLSDAQTEVLERCLHALRHAKNDSHTLAALLLITRLCPASQLDKPTLRRIFEAVGLNLPARLLVTAVRGNDNPGLPPHELLSLGTALLAALSTDPDMASHPQLLTTIPLLLGILSNGPVSQQKQAAREENQAGENGPDCKVQSTESVNTESNPASVAKSAGEDKTSKQKGDDGSEAIKESTPQETSPSSMLDEAMAADCYQVLTAVCALPRGPDQLLSRGAIPALCKAVQQNQTFSREKGLVLLGGLVSGKTKDKAWSRQPAELLALLVKLSKDFCQARDQTRLDMCAQLVQFLPPVGVSAESEELKGVVARVWGVLRPMLQAKLTPRQIGPILVLSACLLDLCGWELVGPPKFCCLLVNRACVEVRMGLEEPPGNELSPELQHTLTGCYRIMEAAIEQACCLGVSQTTAPPQTSISTLSLQQSRQVLGVLEEAFSALMYHLQQVDPSRYGDPFIFATFRSLCSWLAEETSCLKEEVTGLLPFLIGYSRSHLQGESTDQGLSDWMADMSVREERGPWTGKEALRYLLPALCHLSAEEGPRKVLLTLDTPALLVDFLSQSWTPLKGKSGVASARDPSMETACSALLNFTVTEPERVRKDPCFKTLEALLSEALPVLVHKPHLLVLAANYCTLGLMIGRLKSAPSGSVEASQRRFFSTALRFLRSALDSGSSPGPVKVSPSWEESWDDAAELWRLSLQALGGCVRAQPWISTLVREEGWLKHMLATLSQCSALPELHTQGALEEALCAMADQCPVCKLEIGDMMRKDKGALSCMRNLKKSVGVK</sequence>
<feature type="compositionally biased region" description="Polar residues" evidence="3">
    <location>
        <begin position="292"/>
        <end position="301"/>
    </location>
</feature>
<reference evidence="4" key="1">
    <citation type="submission" date="2025-08" db="UniProtKB">
        <authorList>
            <consortium name="Ensembl"/>
        </authorList>
    </citation>
    <scope>IDENTIFICATION</scope>
</reference>
<feature type="region of interest" description="Disordered" evidence="3">
    <location>
        <begin position="83"/>
        <end position="115"/>
    </location>
</feature>
<dbReference type="SUPFAM" id="SSF48371">
    <property type="entry name" value="ARM repeat"/>
    <property type="match status" value="1"/>
</dbReference>
<dbReference type="GO" id="GO:0030425">
    <property type="term" value="C:dendrite"/>
    <property type="evidence" value="ECO:0007669"/>
    <property type="project" value="TreeGrafter"/>
</dbReference>
<reference evidence="4" key="2">
    <citation type="submission" date="2025-09" db="UniProtKB">
        <authorList>
            <consortium name="Ensembl"/>
        </authorList>
    </citation>
    <scope>IDENTIFICATION</scope>
</reference>
<dbReference type="GO" id="GO:0048168">
    <property type="term" value="P:regulation of neuronal synaptic plasticity"/>
    <property type="evidence" value="ECO:0007669"/>
    <property type="project" value="TreeGrafter"/>
</dbReference>
<comment type="similarity">
    <text evidence="1">Belongs to the neurochondrin family.</text>
</comment>
<proteinExistence type="inferred from homology"/>
<dbReference type="GeneTree" id="ENSGT00390000013601"/>
<feature type="compositionally biased region" description="Polar residues" evidence="3">
    <location>
        <begin position="253"/>
        <end position="266"/>
    </location>
</feature>
<dbReference type="Ensembl" id="ENSDLAT00005039750.2">
    <property type="protein sequence ID" value="ENSDLAP00005037244.2"/>
    <property type="gene ID" value="ENSDLAG00005016625.2"/>
</dbReference>
<dbReference type="Proteomes" id="UP000694389">
    <property type="component" value="Unassembled WGS sequence"/>
</dbReference>
<evidence type="ECO:0000256" key="1">
    <source>
        <dbReference type="ARBA" id="ARBA00006927"/>
    </source>
</evidence>
<dbReference type="InterPro" id="IPR008709">
    <property type="entry name" value="Neurochondrin"/>
</dbReference>
<evidence type="ECO:0000256" key="3">
    <source>
        <dbReference type="SAM" id="MobiDB-lite"/>
    </source>
</evidence>
<dbReference type="Pfam" id="PF05536">
    <property type="entry name" value="Neurochondrin"/>
    <property type="match status" value="2"/>
</dbReference>
<feature type="region of interest" description="Disordered" evidence="3">
    <location>
        <begin position="233"/>
        <end position="302"/>
    </location>
</feature>
<dbReference type="GO" id="GO:0031175">
    <property type="term" value="P:neuron projection development"/>
    <property type="evidence" value="ECO:0007669"/>
    <property type="project" value="TreeGrafter"/>
</dbReference>